<sequence length="134" mass="14247">MSNQPKDSSVKPLSSLKKVFARLRSPKPRSANDSTSAALSSSAPPVTKTPSSTIRAGDAGMAVAGEMTDNPFAHQTICPLQQPFPVLTDHLKSDSCTSTAPPSNHPVADPGLKLVSKFYNKFLWFISDASSSCR</sequence>
<evidence type="ECO:0000256" key="1">
    <source>
        <dbReference type="SAM" id="MobiDB-lite"/>
    </source>
</evidence>
<dbReference type="AlphaFoldDB" id="A0A0C9X6P2"/>
<reference evidence="2 3" key="1">
    <citation type="submission" date="2014-04" db="EMBL/GenBank/DDBJ databases">
        <authorList>
            <consortium name="DOE Joint Genome Institute"/>
            <person name="Kuo A."/>
            <person name="Kohler A."/>
            <person name="Nagy L.G."/>
            <person name="Floudas D."/>
            <person name="Copeland A."/>
            <person name="Barry K.W."/>
            <person name="Cichocki N."/>
            <person name="Veneault-Fourrey C."/>
            <person name="LaButti K."/>
            <person name="Lindquist E.A."/>
            <person name="Lipzen A."/>
            <person name="Lundell T."/>
            <person name="Morin E."/>
            <person name="Murat C."/>
            <person name="Sun H."/>
            <person name="Tunlid A."/>
            <person name="Henrissat B."/>
            <person name="Grigoriev I.V."/>
            <person name="Hibbett D.S."/>
            <person name="Martin F."/>
            <person name="Nordberg H.P."/>
            <person name="Cantor M.N."/>
            <person name="Hua S.X."/>
        </authorList>
    </citation>
    <scope>NUCLEOTIDE SEQUENCE [LARGE SCALE GENOMIC DNA]</scope>
    <source>
        <strain evidence="2 3">LaAM-08-1</strain>
    </source>
</reference>
<evidence type="ECO:0000313" key="3">
    <source>
        <dbReference type="Proteomes" id="UP000054477"/>
    </source>
</evidence>
<protein>
    <submittedName>
        <fullName evidence="2">Uncharacterized protein</fullName>
    </submittedName>
</protein>
<feature type="compositionally biased region" description="Low complexity" evidence="1">
    <location>
        <begin position="31"/>
        <end position="43"/>
    </location>
</feature>
<evidence type="ECO:0000313" key="2">
    <source>
        <dbReference type="EMBL" id="KIK00736.1"/>
    </source>
</evidence>
<dbReference type="OrthoDB" id="3092364at2759"/>
<feature type="compositionally biased region" description="Low complexity" evidence="1">
    <location>
        <begin position="1"/>
        <end position="18"/>
    </location>
</feature>
<name>A0A0C9X6P2_9AGAR</name>
<dbReference type="EMBL" id="KN838619">
    <property type="protein sequence ID" value="KIK00736.1"/>
    <property type="molecule type" value="Genomic_DNA"/>
</dbReference>
<feature type="region of interest" description="Disordered" evidence="1">
    <location>
        <begin position="1"/>
        <end position="59"/>
    </location>
</feature>
<gene>
    <name evidence="2" type="ORF">K443DRAFT_99789</name>
</gene>
<accession>A0A0C9X6P2</accession>
<organism evidence="2 3">
    <name type="scientific">Laccaria amethystina LaAM-08-1</name>
    <dbReference type="NCBI Taxonomy" id="1095629"/>
    <lineage>
        <taxon>Eukaryota</taxon>
        <taxon>Fungi</taxon>
        <taxon>Dikarya</taxon>
        <taxon>Basidiomycota</taxon>
        <taxon>Agaricomycotina</taxon>
        <taxon>Agaricomycetes</taxon>
        <taxon>Agaricomycetidae</taxon>
        <taxon>Agaricales</taxon>
        <taxon>Agaricineae</taxon>
        <taxon>Hydnangiaceae</taxon>
        <taxon>Laccaria</taxon>
    </lineage>
</organism>
<dbReference type="Proteomes" id="UP000054477">
    <property type="component" value="Unassembled WGS sequence"/>
</dbReference>
<reference evidence="3" key="2">
    <citation type="submission" date="2015-01" db="EMBL/GenBank/DDBJ databases">
        <title>Evolutionary Origins and Diversification of the Mycorrhizal Mutualists.</title>
        <authorList>
            <consortium name="DOE Joint Genome Institute"/>
            <consortium name="Mycorrhizal Genomics Consortium"/>
            <person name="Kohler A."/>
            <person name="Kuo A."/>
            <person name="Nagy L.G."/>
            <person name="Floudas D."/>
            <person name="Copeland A."/>
            <person name="Barry K.W."/>
            <person name="Cichocki N."/>
            <person name="Veneault-Fourrey C."/>
            <person name="LaButti K."/>
            <person name="Lindquist E.A."/>
            <person name="Lipzen A."/>
            <person name="Lundell T."/>
            <person name="Morin E."/>
            <person name="Murat C."/>
            <person name="Riley R."/>
            <person name="Ohm R."/>
            <person name="Sun H."/>
            <person name="Tunlid A."/>
            <person name="Henrissat B."/>
            <person name="Grigoriev I.V."/>
            <person name="Hibbett D.S."/>
            <person name="Martin F."/>
        </authorList>
    </citation>
    <scope>NUCLEOTIDE SEQUENCE [LARGE SCALE GENOMIC DNA]</scope>
    <source>
        <strain evidence="3">LaAM-08-1</strain>
    </source>
</reference>
<dbReference type="HOGENOM" id="CLU_1938524_0_0_1"/>
<proteinExistence type="predicted"/>
<keyword evidence="3" id="KW-1185">Reference proteome</keyword>